<dbReference type="InterPro" id="IPR007110">
    <property type="entry name" value="Ig-like_dom"/>
</dbReference>
<dbReference type="InterPro" id="IPR013098">
    <property type="entry name" value="Ig_I-set"/>
</dbReference>
<keyword evidence="9" id="KW-1185">Reference proteome</keyword>
<dbReference type="PANTHER" id="PTHR35971:SF5">
    <property type="entry name" value="OBSCURIN LIKE CYTOSKELETAL ADAPTOR 1"/>
    <property type="match status" value="1"/>
</dbReference>
<sequence length="2263" mass="251260">ITTVFVTFTKKGDTAHQALVIEYESFVEDEAALNVAMLTAPGFHSKQEEIWSRGKRKYEKLEESEANVVAVFVEVDATCPDQTVELVASVNLPPPAAASGFVSATPSAQSIQEAPSVSSESSSAGLHQVPRFVKTLEDTTATTGQSHQFKCIVSGTPAPVIRWRVDGDVIQDSDVYQTVYEDGVCILKIRELALEDEGEYTCEATNDAGRAITKCFLRIISEFFCSCVEVGLVSFSESLDYRQAVQASSMQNDDAVSWEVTRSASALYHSNPSDKANFVFSANSSTSVSSPLGELVAVVNYEFVQKIPTLAETIAIVTQYTTPQKGYQKQLGSEERSFNVSVSLPSAAMQCNTIWLYGELQCIKYRVTQDTGAAVQISRPQQAEEAACILMAAKLPAYEATSLAECQPWEEILLLKRPESASVSDKELHWRQEVRLQFRENCTGETSSCSCIDCTKCLMKRGSSESSYLGRSLHCYIDVVVERDDAIAKTSATLLHAKPRLNLETKFKVTKARSSDDNRTVFKQRYEQMEPRTLALPPKFTYKGQEMDVDLLLKNDACEAEDASFILKWKDEYANLSSASLAAIQQYVDTLIDFGPSPPLTISDIQEGCKQTSVTGLSSATVGEAIVGDFSTEESSRRKTQCDETVKNQSATPQNPDHSNSTVTEQTVILRSKRSISPASTSAARVCKNGCDEEDVVKEKFDKPESYMGLNEANDNCAYEIRSQDLDTRFSTKDALQILEASVENIETEAFFNAREEFEVFSDPIKPSLQCPPESLTASFSTQLNVNSSAAQRNNSFNGKNRKTISSASNAVSWDLKDERCTAHSNQTDEILLNINAVEEAAREVGYDDTEQIDEALQIERAIFDISEQLERQQPVTEAQAEASEELLKTMLENIIVTPGVTSVKEAMVAYKKPIALLREKLNDIEVALMSDFECNELPIHPPLAQITESVQLTETKSSQHEETLSETWTESLMEKDLPAMSDLNLRLIQPSEKEMEKQEVLRMTPLTSDIKEQLEELEIMLEKAVEDEEEDTDIGELSFDAETVVPFYLDTKQREVHNILMQINSEINIIKEFCHRSISRRSVDAAINVLHKIRKNVSSVVDLIFMSKKRLHKKMPTKRSQKMASTERMESAKRAINPHFLSPLSKTGFFFKTDASVNFYLAKPGQAEIINAIVMLRSATDKSENQNKRSGSSEASVAQRDVPKIDDTSKKSFANVNQNDPVSYQFSSGASAAENGQPLPSSMLVKSATEVSSANTKKLEAIPVPPPRRRRTRSTQEETDFQTPVPPPRLKHHRVKSCSGCTEASSGVVGTVSFKNSYDGKEELQQTTSAHVPKNRNELNKLTTTSVVLSEIAVPYAKPMVQKKPDEVALSKQSQNMRPVDEITISLEKEIRKDECTFDCCYTWTIQTKWCVSLEAFDECSSVQLICEDSDYAPELDANSLLFFDTCSVSEDSEELLLHRLALLPNLSTAATELNSPIAMASTAELQGTNASRINKLPANNPNKEVTLANASTEGSAEQNCNSFQPLGNSSMLAARNSVQVCEKRDESLSIMKNSTQDISGTSDFKYTEKQSIELSDLKPVRPSSVISPSEEDASSLHNIESIDDDNDETLDEMESTMVICNPHANVIDVLPTIMEGSESSKNTTSLMNISTNTIITAGTPSASFHLKSGSTVHETAFMTTDETDCLTPTLDTSDDDDDVDELNYLDQYKKRVILINESESEMPFEETNICVAYKRCSNKLKVLAVLSPEVRAKAEASTVLGEDFDVLIEQPDEVSNFTIKILDQMSDSISLDLFLPCTIDVDLSLTQDEQYEAVLSYQAGQLPVSGIEERKPTPEQPCDVGEDTERCTGVSVSIAARSMYDVALASLEEIPWGEVSMHIVLQSDMVQSVSDSEAKSSLIQNVTVSESTETEKRSLRSHESIRSSSQHSFDLSEFGDRYDSWQNINVPSYVIKEGSTATVTCEFNNFLSPGSVIDWFKGKAMIQIEPGKTDRISHDLLEVLVISHVDVSDGDVYSIRVNDVVYPVACLIIEDADGSSDRIAEDIRFLSPPQTLFVMEGQPSIISCQVNATDQKVEWCKDNKKWVVENERIRLQADRFGYHRIIIDRSELEDQGTYYAFLGDHFTTVTLVVEERIEEREVTINACGTESEEDDYREYLVPPGSTATIACELENNDEVRELVWRKDGARIEFLDDTKVEHVVNGLKHYLVIHDTDGGDSGCYSVCINDIEFKIAHMMVCHCATPIAGCKHTRRISSSSLHHNNH</sequence>
<feature type="compositionally biased region" description="Basic and acidic residues" evidence="6">
    <location>
        <begin position="634"/>
        <end position="646"/>
    </location>
</feature>
<dbReference type="EMBL" id="UYRT01078585">
    <property type="protein sequence ID" value="VDN18832.1"/>
    <property type="molecule type" value="Genomic_DNA"/>
</dbReference>
<feature type="compositionally biased region" description="Polar residues" evidence="6">
    <location>
        <begin position="647"/>
        <end position="665"/>
    </location>
</feature>
<comment type="subcellular location">
    <subcellularLocation>
        <location evidence="1">Cytoplasm</location>
    </subcellularLocation>
</comment>
<organism evidence="10">
    <name type="scientific">Gongylonema pulchrum</name>
    <dbReference type="NCBI Taxonomy" id="637853"/>
    <lineage>
        <taxon>Eukaryota</taxon>
        <taxon>Metazoa</taxon>
        <taxon>Ecdysozoa</taxon>
        <taxon>Nematoda</taxon>
        <taxon>Chromadorea</taxon>
        <taxon>Rhabditida</taxon>
        <taxon>Spirurina</taxon>
        <taxon>Spiruromorpha</taxon>
        <taxon>Spiruroidea</taxon>
        <taxon>Gongylonematidae</taxon>
        <taxon>Gongylonema</taxon>
    </lineage>
</organism>
<name>A0A183DRY8_9BILA</name>
<dbReference type="PROSITE" id="PS50835">
    <property type="entry name" value="IG_LIKE"/>
    <property type="match status" value="4"/>
</dbReference>
<feature type="region of interest" description="Disordered" evidence="6">
    <location>
        <begin position="1246"/>
        <end position="1295"/>
    </location>
</feature>
<dbReference type="WBParaSite" id="GPUH_0001149301-mRNA-1">
    <property type="protein sequence ID" value="GPUH_0001149301-mRNA-1"/>
    <property type="gene ID" value="GPUH_0001149301"/>
</dbReference>
<proteinExistence type="predicted"/>
<dbReference type="SMART" id="SM00408">
    <property type="entry name" value="IGc2"/>
    <property type="match status" value="1"/>
</dbReference>
<feature type="domain" description="Ig-like" evidence="7">
    <location>
        <begin position="2025"/>
        <end position="2116"/>
    </location>
</feature>
<keyword evidence="4" id="KW-1015">Disulfide bond</keyword>
<feature type="domain" description="Ig-like" evidence="7">
    <location>
        <begin position="1953"/>
        <end position="2021"/>
    </location>
</feature>
<dbReference type="InterPro" id="IPR052385">
    <property type="entry name" value="Obscurin/Obscurin-like_Reg"/>
</dbReference>
<reference evidence="8 9" key="2">
    <citation type="submission" date="2018-11" db="EMBL/GenBank/DDBJ databases">
        <authorList>
            <consortium name="Pathogen Informatics"/>
        </authorList>
    </citation>
    <scope>NUCLEOTIDE SEQUENCE [LARGE SCALE GENOMIC DNA]</scope>
</reference>
<keyword evidence="2" id="KW-0963">Cytoplasm</keyword>
<feature type="region of interest" description="Disordered" evidence="6">
    <location>
        <begin position="629"/>
        <end position="665"/>
    </location>
</feature>
<dbReference type="FunFam" id="2.60.40.10:FF:000107">
    <property type="entry name" value="Myosin, light chain kinase a"/>
    <property type="match status" value="1"/>
</dbReference>
<dbReference type="Proteomes" id="UP000271098">
    <property type="component" value="Unassembled WGS sequence"/>
</dbReference>
<evidence type="ECO:0000256" key="2">
    <source>
        <dbReference type="ARBA" id="ARBA00022490"/>
    </source>
</evidence>
<feature type="domain" description="Ig-like" evidence="7">
    <location>
        <begin position="130"/>
        <end position="213"/>
    </location>
</feature>
<evidence type="ECO:0000256" key="6">
    <source>
        <dbReference type="SAM" id="MobiDB-lite"/>
    </source>
</evidence>
<dbReference type="SMART" id="SM00409">
    <property type="entry name" value="IG"/>
    <property type="match status" value="4"/>
</dbReference>
<evidence type="ECO:0000313" key="10">
    <source>
        <dbReference type="WBParaSite" id="GPUH_0001149301-mRNA-1"/>
    </source>
</evidence>
<gene>
    <name evidence="8" type="ORF">GPUH_LOCUS11479</name>
</gene>
<dbReference type="Gene3D" id="2.60.40.10">
    <property type="entry name" value="Immunoglobulins"/>
    <property type="match status" value="4"/>
</dbReference>
<evidence type="ECO:0000256" key="5">
    <source>
        <dbReference type="ARBA" id="ARBA00023319"/>
    </source>
</evidence>
<dbReference type="OrthoDB" id="5969272at2759"/>
<reference evidence="10" key="1">
    <citation type="submission" date="2016-06" db="UniProtKB">
        <authorList>
            <consortium name="WormBaseParasite"/>
        </authorList>
    </citation>
    <scope>IDENTIFICATION</scope>
</reference>
<evidence type="ECO:0000256" key="3">
    <source>
        <dbReference type="ARBA" id="ARBA00022553"/>
    </source>
</evidence>
<feature type="region of interest" description="Disordered" evidence="6">
    <location>
        <begin position="1183"/>
        <end position="1217"/>
    </location>
</feature>
<dbReference type="PANTHER" id="PTHR35971">
    <property type="entry name" value="SI:DKEY-31G6.6"/>
    <property type="match status" value="1"/>
</dbReference>
<dbReference type="InterPro" id="IPR003599">
    <property type="entry name" value="Ig_sub"/>
</dbReference>
<dbReference type="SUPFAM" id="SSF48726">
    <property type="entry name" value="Immunoglobulin"/>
    <property type="match status" value="4"/>
</dbReference>
<accession>A0A183DRY8</accession>
<keyword evidence="5" id="KW-0393">Immunoglobulin domain</keyword>
<feature type="domain" description="Ig-like" evidence="7">
    <location>
        <begin position="2138"/>
        <end position="2233"/>
    </location>
</feature>
<evidence type="ECO:0000256" key="1">
    <source>
        <dbReference type="ARBA" id="ARBA00004496"/>
    </source>
</evidence>
<evidence type="ECO:0000259" key="7">
    <source>
        <dbReference type="PROSITE" id="PS50835"/>
    </source>
</evidence>
<feature type="compositionally biased region" description="Basic and acidic residues" evidence="6">
    <location>
        <begin position="1202"/>
        <end position="1211"/>
    </location>
</feature>
<evidence type="ECO:0000313" key="8">
    <source>
        <dbReference type="EMBL" id="VDN18832.1"/>
    </source>
</evidence>
<evidence type="ECO:0000256" key="4">
    <source>
        <dbReference type="ARBA" id="ARBA00023157"/>
    </source>
</evidence>
<dbReference type="Pfam" id="PF07679">
    <property type="entry name" value="I-set"/>
    <property type="match status" value="2"/>
</dbReference>
<dbReference type="InterPro" id="IPR003598">
    <property type="entry name" value="Ig_sub2"/>
</dbReference>
<dbReference type="InterPro" id="IPR036179">
    <property type="entry name" value="Ig-like_dom_sf"/>
</dbReference>
<dbReference type="InterPro" id="IPR013783">
    <property type="entry name" value="Ig-like_fold"/>
</dbReference>
<keyword evidence="3" id="KW-0597">Phosphoprotein</keyword>
<protein>
    <submittedName>
        <fullName evidence="10">Ig-like domain-containing protein</fullName>
    </submittedName>
</protein>
<dbReference type="GO" id="GO:0005737">
    <property type="term" value="C:cytoplasm"/>
    <property type="evidence" value="ECO:0007669"/>
    <property type="project" value="UniProtKB-SubCell"/>
</dbReference>
<evidence type="ECO:0000313" key="9">
    <source>
        <dbReference type="Proteomes" id="UP000271098"/>
    </source>
</evidence>